<dbReference type="InterPro" id="IPR011691">
    <property type="entry name" value="Vesicle_transpt_SFT2"/>
</dbReference>
<keyword evidence="3 8" id="KW-0812">Transmembrane</keyword>
<dbReference type="GO" id="GO:0015031">
    <property type="term" value="P:protein transport"/>
    <property type="evidence" value="ECO:0007669"/>
    <property type="project" value="UniProtKB-KW"/>
</dbReference>
<feature type="transmembrane region" description="Helical" evidence="8">
    <location>
        <begin position="351"/>
        <end position="375"/>
    </location>
</feature>
<feature type="transmembrane region" description="Helical" evidence="8">
    <location>
        <begin position="413"/>
        <end position="431"/>
    </location>
</feature>
<evidence type="ECO:0000256" key="8">
    <source>
        <dbReference type="RuleBase" id="RU363111"/>
    </source>
</evidence>
<dbReference type="Proteomes" id="UP000688137">
    <property type="component" value="Unassembled WGS sequence"/>
</dbReference>
<comment type="function">
    <text evidence="8">May be involved in fusion of retrograde transport vesicles derived from an endocytic compartment with the Golgi complex.</text>
</comment>
<gene>
    <name evidence="9" type="ORF">PPRIM_AZ9-3.1.T0610197</name>
</gene>
<comment type="caution">
    <text evidence="9">The sequence shown here is derived from an EMBL/GenBank/DDBJ whole genome shotgun (WGS) entry which is preliminary data.</text>
</comment>
<keyword evidence="4 8" id="KW-0653">Protein transport</keyword>
<feature type="transmembrane region" description="Helical" evidence="8">
    <location>
        <begin position="437"/>
        <end position="462"/>
    </location>
</feature>
<evidence type="ECO:0000256" key="6">
    <source>
        <dbReference type="ARBA" id="ARBA00023136"/>
    </source>
</evidence>
<evidence type="ECO:0000256" key="2">
    <source>
        <dbReference type="ARBA" id="ARBA00022448"/>
    </source>
</evidence>
<dbReference type="GO" id="GO:0016020">
    <property type="term" value="C:membrane"/>
    <property type="evidence" value="ECO:0007669"/>
    <property type="project" value="UniProtKB-SubCell"/>
</dbReference>
<organism evidence="9 10">
    <name type="scientific">Paramecium primaurelia</name>
    <dbReference type="NCBI Taxonomy" id="5886"/>
    <lineage>
        <taxon>Eukaryota</taxon>
        <taxon>Sar</taxon>
        <taxon>Alveolata</taxon>
        <taxon>Ciliophora</taxon>
        <taxon>Intramacronucleata</taxon>
        <taxon>Oligohymenophorea</taxon>
        <taxon>Peniculida</taxon>
        <taxon>Parameciidae</taxon>
        <taxon>Paramecium</taxon>
    </lineage>
</organism>
<dbReference type="Pfam" id="PF04178">
    <property type="entry name" value="Got1"/>
    <property type="match status" value="1"/>
</dbReference>
<dbReference type="OMA" id="FWNQSND"/>
<keyword evidence="2 8" id="KW-0813">Transport</keyword>
<evidence type="ECO:0000256" key="1">
    <source>
        <dbReference type="ARBA" id="ARBA00004141"/>
    </source>
</evidence>
<dbReference type="GO" id="GO:0012505">
    <property type="term" value="C:endomembrane system"/>
    <property type="evidence" value="ECO:0007669"/>
    <property type="project" value="UniProtKB-ARBA"/>
</dbReference>
<dbReference type="InterPro" id="IPR007305">
    <property type="entry name" value="Vesicle_transpt_Got1/SFT2"/>
</dbReference>
<keyword evidence="6 8" id="KW-0472">Membrane</keyword>
<evidence type="ECO:0000313" key="10">
    <source>
        <dbReference type="Proteomes" id="UP000688137"/>
    </source>
</evidence>
<sequence>MSINIIKSHKIEVPKQSNKQKNIRNYIKTSQVFRSKSLDGFMKLLQYTCYQKSEQNIDTQQVISTARQLNTQRTLMEFGFINGRSSPIKKNRQHQRSRQKNYKFPELEYKIRRLSCGCNECGMVGRKIRKFHDILISKVNEEEEEEHQQTFIRNGQKLRGIFNQVAKSAKVCLSLRTLQSEKEKEEKMEFSPEPKSSVLEIQCKQVSRKIISQNSMNQLPLIRKPQMKDYIRKINNLNNLIEQTQLIIQTKRKSNVEKRIINEQLSIQIKYLLNKITFEWIDIIEIQRVQNKIMKYIQFWNQSNDIEQPSDPQEKSGFVSKFSQSFRFLKPQNVVTKVQDVQQAAMNWKNFAIFFGLGLCFMFIAFTFLPLIMVFPAKFGGLFSLGSLSLWISLFIIKGGTNFMKMFCNKEKFIYTNIYVIMLMATVYFSLIHKNYILVLMFSIAQMISLGWLFASSFPAGITGMKFITKQILALIKQIMSFCFKSSQSNSFLPI</sequence>
<evidence type="ECO:0000256" key="7">
    <source>
        <dbReference type="ARBA" id="ARBA00025800"/>
    </source>
</evidence>
<accession>A0A8S1MQ14</accession>
<keyword evidence="10" id="KW-1185">Reference proteome</keyword>
<evidence type="ECO:0000256" key="4">
    <source>
        <dbReference type="ARBA" id="ARBA00022927"/>
    </source>
</evidence>
<dbReference type="GO" id="GO:0005737">
    <property type="term" value="C:cytoplasm"/>
    <property type="evidence" value="ECO:0007669"/>
    <property type="project" value="UniProtKB-ARBA"/>
</dbReference>
<name>A0A8S1MQ14_PARPR</name>
<evidence type="ECO:0000256" key="5">
    <source>
        <dbReference type="ARBA" id="ARBA00022989"/>
    </source>
</evidence>
<evidence type="ECO:0000313" key="9">
    <source>
        <dbReference type="EMBL" id="CAD8079233.1"/>
    </source>
</evidence>
<comment type="subcellular location">
    <subcellularLocation>
        <location evidence="1 8">Membrane</location>
        <topology evidence="1 8">Multi-pass membrane protein</topology>
    </subcellularLocation>
</comment>
<dbReference type="GO" id="GO:0016192">
    <property type="term" value="P:vesicle-mediated transport"/>
    <property type="evidence" value="ECO:0007669"/>
    <property type="project" value="InterPro"/>
</dbReference>
<dbReference type="AlphaFoldDB" id="A0A8S1MQ14"/>
<protein>
    <recommendedName>
        <fullName evidence="8">Vesicle transport protein</fullName>
    </recommendedName>
</protein>
<dbReference type="PANTHER" id="PTHR23137">
    <property type="entry name" value="VESICLE TRANSPORT PROTEIN-RELATED"/>
    <property type="match status" value="1"/>
</dbReference>
<comment type="similarity">
    <text evidence="7 8">Belongs to the SFT2 family.</text>
</comment>
<keyword evidence="5 8" id="KW-1133">Transmembrane helix</keyword>
<reference evidence="9" key="1">
    <citation type="submission" date="2021-01" db="EMBL/GenBank/DDBJ databases">
        <authorList>
            <consortium name="Genoscope - CEA"/>
            <person name="William W."/>
        </authorList>
    </citation>
    <scope>NUCLEOTIDE SEQUENCE</scope>
</reference>
<dbReference type="PANTHER" id="PTHR23137:SF36">
    <property type="entry name" value="VESICLE TRANSPORT PROTEIN SFT2C"/>
    <property type="match status" value="1"/>
</dbReference>
<evidence type="ECO:0000256" key="3">
    <source>
        <dbReference type="ARBA" id="ARBA00022692"/>
    </source>
</evidence>
<feature type="transmembrane region" description="Helical" evidence="8">
    <location>
        <begin position="381"/>
        <end position="401"/>
    </location>
</feature>
<proteinExistence type="inferred from homology"/>
<dbReference type="EMBL" id="CAJJDM010000062">
    <property type="protein sequence ID" value="CAD8079233.1"/>
    <property type="molecule type" value="Genomic_DNA"/>
</dbReference>